<keyword evidence="1" id="KW-0479">Metal-binding</keyword>
<feature type="compositionally biased region" description="Acidic residues" evidence="2">
    <location>
        <begin position="278"/>
        <end position="287"/>
    </location>
</feature>
<dbReference type="Gene3D" id="3.30.830.10">
    <property type="entry name" value="Metalloenzyme, LuxS/M16 peptidase-like"/>
    <property type="match status" value="3"/>
</dbReference>
<dbReference type="AlphaFoldDB" id="A0A7S1BJ89"/>
<dbReference type="InterPro" id="IPR054734">
    <property type="entry name" value="PqqF-like_C_4"/>
</dbReference>
<protein>
    <recommendedName>
        <fullName evidence="7">Peptidase M16 middle/third domain-containing protein</fullName>
    </recommendedName>
</protein>
<evidence type="ECO:0000256" key="1">
    <source>
        <dbReference type="ARBA" id="ARBA00022723"/>
    </source>
</evidence>
<evidence type="ECO:0000259" key="4">
    <source>
        <dbReference type="Pfam" id="PF16187"/>
    </source>
</evidence>
<feature type="compositionally biased region" description="Basic and acidic residues" evidence="2">
    <location>
        <begin position="1"/>
        <end position="22"/>
    </location>
</feature>
<feature type="region of interest" description="Disordered" evidence="2">
    <location>
        <begin position="262"/>
        <end position="298"/>
    </location>
</feature>
<dbReference type="GO" id="GO:0046872">
    <property type="term" value="F:metal ion binding"/>
    <property type="evidence" value="ECO:0007669"/>
    <property type="project" value="UniProtKB-KW"/>
</dbReference>
<dbReference type="Pfam" id="PF16187">
    <property type="entry name" value="Peptidase_M16_M"/>
    <property type="match status" value="1"/>
</dbReference>
<name>A0A7S1BJ89_9STRA</name>
<evidence type="ECO:0008006" key="7">
    <source>
        <dbReference type="Google" id="ProtNLM"/>
    </source>
</evidence>
<evidence type="ECO:0000256" key="2">
    <source>
        <dbReference type="SAM" id="MobiDB-lite"/>
    </source>
</evidence>
<organism evidence="6">
    <name type="scientific">Corethron hystrix</name>
    <dbReference type="NCBI Taxonomy" id="216773"/>
    <lineage>
        <taxon>Eukaryota</taxon>
        <taxon>Sar</taxon>
        <taxon>Stramenopiles</taxon>
        <taxon>Ochrophyta</taxon>
        <taxon>Bacillariophyta</taxon>
        <taxon>Coscinodiscophyceae</taxon>
        <taxon>Corethrophycidae</taxon>
        <taxon>Corethrales</taxon>
        <taxon>Corethraceae</taxon>
        <taxon>Corethron</taxon>
    </lineage>
</organism>
<dbReference type="Pfam" id="PF05193">
    <property type="entry name" value="Peptidase_M16_C"/>
    <property type="match status" value="1"/>
</dbReference>
<feature type="compositionally biased region" description="Basic and acidic residues" evidence="2">
    <location>
        <begin position="268"/>
        <end position="277"/>
    </location>
</feature>
<dbReference type="EMBL" id="HBFR01020828">
    <property type="protein sequence ID" value="CAD8887793.1"/>
    <property type="molecule type" value="Transcribed_RNA"/>
</dbReference>
<dbReference type="PANTHER" id="PTHR43690">
    <property type="entry name" value="NARDILYSIN"/>
    <property type="match status" value="1"/>
</dbReference>
<evidence type="ECO:0000313" key="6">
    <source>
        <dbReference type="EMBL" id="CAD8887793.1"/>
    </source>
</evidence>
<dbReference type="InterPro" id="IPR032632">
    <property type="entry name" value="Peptidase_M16_M"/>
</dbReference>
<sequence length="1015" mass="114762">MAVRHFSDVPPRPKCEPPHDLGGDPVPPAVPVSDSDSETDSSPSSSNFLPPFCPARSLRRLYRIVPVDNRHVITIIYPLPPQYPHWRSKPTNVLAHLLGHEAAGSILAHLKARGLATGCSVEGDDATSSTHSLFTVSFTLSENGVLRWTECVDAVYLYLGMLRSHFETEGTLPLRIYEELREVSEMSYKFAEETHAGDFVTDLVETIVPKRIAPPQDRLLDAETRMFEWRPDLVKDILENFLSPSNSRVDLMSTVFGRSNDYEEIENDDKKKDNNRDVDDDDDDDDDNSKNMTNNETVLCCSCDDPSAPPPPTAFDLMKAMNVWRDNAGYAPSAMPFTPSQDGAPPPQMEPTFGTKFWCHAIHPDTLVRWEGMREPATRRSKEATEAVERAGLALPPKNNFVPTEFGLRALPPDDDDHPLVSSSLKLCIAVGKKKTWFAATVQRYNSIKNQILLFFEDEDEKWYTLDFNSVEAKSMKLNNGYEGTLNGGKVKFRIVALAMNNAGPIRKYEDDTDDHVEDGTAFPPVPPATPASRLPKKIVNNKVLKLWHLQDRKFHRPSADLRLHITSNRANATPHERACGDLFVVLIRDAMMEVAYMAEVCELFYWLSSSDTGYSLRVSGFDHRLLALATEFLKTFLSFRDREGARDGLPEVVKEGRFEQCREILMRSYSNAGSKSSQRCSNARLRCLRPTIWSDYSKLEVLKKITVESFTDTMTLILEKLSVEGLYHGNCNEADAKNVAKLLEVHFRAKGKGGLKKYPRQVVIKVPESITRHIVTLASKDITDPNTAVEIYFQVGLDDIQHRVMIDLLVDVMSEPFFDQLRTKEQFGYNVSVDVRWTYGIMGISFEVVSSSKSASQITERIDKFIIEFRETLRNMKHETFAEHICGLAQEKLEMHNSMAEETDSLWAEIMDKRYDWEISRNEACALRSIKIQEAIDCYDRWLLGMKGDTKKKEGPKAEAAPTFGKKNCLTVQTVGCNGDGRPSIESADIDSHVDELVDKFHRHANHTTWKTNL</sequence>
<dbReference type="Pfam" id="PF22456">
    <property type="entry name" value="PqqF-like_C_4"/>
    <property type="match status" value="1"/>
</dbReference>
<feature type="domain" description="Peptidase M16 middle/third" evidence="4">
    <location>
        <begin position="531"/>
        <end position="701"/>
    </location>
</feature>
<feature type="region of interest" description="Disordered" evidence="2">
    <location>
        <begin position="1"/>
        <end position="48"/>
    </location>
</feature>
<feature type="domain" description="Peptidase M16 C-terminal" evidence="3">
    <location>
        <begin position="4"/>
        <end position="166"/>
    </location>
</feature>
<feature type="domain" description="Coenzyme PQQ synthesis protein F-like C-terminal lobe" evidence="5">
    <location>
        <begin position="809"/>
        <end position="908"/>
    </location>
</feature>
<proteinExistence type="predicted"/>
<dbReference type="InterPro" id="IPR011249">
    <property type="entry name" value="Metalloenz_LuxS/M16"/>
</dbReference>
<dbReference type="InterPro" id="IPR050626">
    <property type="entry name" value="Peptidase_M16"/>
</dbReference>
<evidence type="ECO:0000259" key="3">
    <source>
        <dbReference type="Pfam" id="PF05193"/>
    </source>
</evidence>
<evidence type="ECO:0000259" key="5">
    <source>
        <dbReference type="Pfam" id="PF22456"/>
    </source>
</evidence>
<dbReference type="PANTHER" id="PTHR43690:SF18">
    <property type="entry name" value="INSULIN-DEGRADING ENZYME-RELATED"/>
    <property type="match status" value="1"/>
</dbReference>
<gene>
    <name evidence="6" type="ORF">CHYS00102_LOCUS14991</name>
</gene>
<reference evidence="6" key="1">
    <citation type="submission" date="2021-01" db="EMBL/GenBank/DDBJ databases">
        <authorList>
            <person name="Corre E."/>
            <person name="Pelletier E."/>
            <person name="Niang G."/>
            <person name="Scheremetjew M."/>
            <person name="Finn R."/>
            <person name="Kale V."/>
            <person name="Holt S."/>
            <person name="Cochrane G."/>
            <person name="Meng A."/>
            <person name="Brown T."/>
            <person name="Cohen L."/>
        </authorList>
    </citation>
    <scope>NUCLEOTIDE SEQUENCE</scope>
    <source>
        <strain evidence="6">308</strain>
    </source>
</reference>
<accession>A0A7S1BJ89</accession>
<dbReference type="InterPro" id="IPR007863">
    <property type="entry name" value="Peptidase_M16_C"/>
</dbReference>
<dbReference type="SUPFAM" id="SSF63411">
    <property type="entry name" value="LuxS/MPP-like metallohydrolase"/>
    <property type="match status" value="3"/>
</dbReference>